<keyword evidence="11" id="KW-1185">Reference proteome</keyword>
<dbReference type="RefSeq" id="XP_041290627.1">
    <property type="nucleotide sequence ID" value="XM_041430504.1"/>
</dbReference>
<keyword evidence="7" id="KW-0378">Hydrolase</keyword>
<dbReference type="OrthoDB" id="2205812at2759"/>
<keyword evidence="4" id="KW-0540">Nuclease</keyword>
<comment type="similarity">
    <text evidence="2">Belongs to the RNase H family.</text>
</comment>
<dbReference type="Pfam" id="PF00075">
    <property type="entry name" value="RNase_H"/>
    <property type="match status" value="1"/>
</dbReference>
<dbReference type="GO" id="GO:0003676">
    <property type="term" value="F:nucleic acid binding"/>
    <property type="evidence" value="ECO:0007669"/>
    <property type="project" value="InterPro"/>
</dbReference>
<evidence type="ECO:0000313" key="10">
    <source>
        <dbReference type="EMBL" id="KAG2103730.1"/>
    </source>
</evidence>
<feature type="domain" description="RNase H type-1" evidence="9">
    <location>
        <begin position="248"/>
        <end position="321"/>
    </location>
</feature>
<evidence type="ECO:0000256" key="4">
    <source>
        <dbReference type="ARBA" id="ARBA00022722"/>
    </source>
</evidence>
<dbReference type="EC" id="3.1.26.4" evidence="3"/>
<comment type="caution">
    <text evidence="10">The sequence shown here is derived from an EMBL/GenBank/DDBJ whole genome shotgun (WGS) entry which is preliminary data.</text>
</comment>
<dbReference type="PROSITE" id="PS50879">
    <property type="entry name" value="RNASE_H_1"/>
    <property type="match status" value="1"/>
</dbReference>
<dbReference type="InterPro" id="IPR012337">
    <property type="entry name" value="RNaseH-like_sf"/>
</dbReference>
<evidence type="ECO:0000256" key="2">
    <source>
        <dbReference type="ARBA" id="ARBA00005300"/>
    </source>
</evidence>
<keyword evidence="5" id="KW-0479">Metal-binding</keyword>
<gene>
    <name evidence="10" type="ORF">F5147DRAFT_555690</name>
</gene>
<evidence type="ECO:0000256" key="8">
    <source>
        <dbReference type="SAM" id="MobiDB-lite"/>
    </source>
</evidence>
<dbReference type="InterPro" id="IPR050092">
    <property type="entry name" value="RNase_H"/>
</dbReference>
<proteinExistence type="inferred from homology"/>
<evidence type="ECO:0000313" key="11">
    <source>
        <dbReference type="Proteomes" id="UP000823399"/>
    </source>
</evidence>
<dbReference type="EMBL" id="JABBWM010000043">
    <property type="protein sequence ID" value="KAG2103730.1"/>
    <property type="molecule type" value="Genomic_DNA"/>
</dbReference>
<comment type="catalytic activity">
    <reaction evidence="1">
        <text>Endonucleolytic cleavage to 5'-phosphomonoester.</text>
        <dbReference type="EC" id="3.1.26.4"/>
    </reaction>
</comment>
<dbReference type="GeneID" id="64692763"/>
<dbReference type="Gene3D" id="3.30.420.10">
    <property type="entry name" value="Ribonuclease H-like superfamily/Ribonuclease H"/>
    <property type="match status" value="1"/>
</dbReference>
<evidence type="ECO:0000256" key="5">
    <source>
        <dbReference type="ARBA" id="ARBA00022723"/>
    </source>
</evidence>
<dbReference type="PANTHER" id="PTHR10642:SF26">
    <property type="entry name" value="RIBONUCLEASE H1"/>
    <property type="match status" value="1"/>
</dbReference>
<dbReference type="SUPFAM" id="SSF53098">
    <property type="entry name" value="Ribonuclease H-like"/>
    <property type="match status" value="1"/>
</dbReference>
<organism evidence="10 11">
    <name type="scientific">Suillus discolor</name>
    <dbReference type="NCBI Taxonomy" id="1912936"/>
    <lineage>
        <taxon>Eukaryota</taxon>
        <taxon>Fungi</taxon>
        <taxon>Dikarya</taxon>
        <taxon>Basidiomycota</taxon>
        <taxon>Agaricomycotina</taxon>
        <taxon>Agaricomycetes</taxon>
        <taxon>Agaricomycetidae</taxon>
        <taxon>Boletales</taxon>
        <taxon>Suillineae</taxon>
        <taxon>Suillaceae</taxon>
        <taxon>Suillus</taxon>
    </lineage>
</organism>
<feature type="non-terminal residue" evidence="10">
    <location>
        <position position="1"/>
    </location>
</feature>
<evidence type="ECO:0000259" key="9">
    <source>
        <dbReference type="PROSITE" id="PS50879"/>
    </source>
</evidence>
<dbReference type="InterPro" id="IPR002156">
    <property type="entry name" value="RNaseH_domain"/>
</dbReference>
<evidence type="ECO:0000256" key="1">
    <source>
        <dbReference type="ARBA" id="ARBA00000077"/>
    </source>
</evidence>
<keyword evidence="6" id="KW-0255">Endonuclease</keyword>
<name>A0A9P7F2I4_9AGAM</name>
<evidence type="ECO:0000256" key="3">
    <source>
        <dbReference type="ARBA" id="ARBA00012180"/>
    </source>
</evidence>
<dbReference type="Proteomes" id="UP000823399">
    <property type="component" value="Unassembled WGS sequence"/>
</dbReference>
<evidence type="ECO:0000256" key="6">
    <source>
        <dbReference type="ARBA" id="ARBA00022759"/>
    </source>
</evidence>
<dbReference type="AlphaFoldDB" id="A0A9P7F2I4"/>
<dbReference type="GO" id="GO:0046872">
    <property type="term" value="F:metal ion binding"/>
    <property type="evidence" value="ECO:0007669"/>
    <property type="project" value="UniProtKB-KW"/>
</dbReference>
<dbReference type="GO" id="GO:0004523">
    <property type="term" value="F:RNA-DNA hybrid ribonuclease activity"/>
    <property type="evidence" value="ECO:0007669"/>
    <property type="project" value="UniProtKB-EC"/>
</dbReference>
<feature type="region of interest" description="Disordered" evidence="8">
    <location>
        <begin position="231"/>
        <end position="252"/>
    </location>
</feature>
<reference evidence="10" key="1">
    <citation type="journal article" date="2020" name="New Phytol.">
        <title>Comparative genomics reveals dynamic genome evolution in host specialist ectomycorrhizal fungi.</title>
        <authorList>
            <person name="Lofgren L.A."/>
            <person name="Nguyen N.H."/>
            <person name="Vilgalys R."/>
            <person name="Ruytinx J."/>
            <person name="Liao H.L."/>
            <person name="Branco S."/>
            <person name="Kuo A."/>
            <person name="LaButti K."/>
            <person name="Lipzen A."/>
            <person name="Andreopoulos W."/>
            <person name="Pangilinan J."/>
            <person name="Riley R."/>
            <person name="Hundley H."/>
            <person name="Na H."/>
            <person name="Barry K."/>
            <person name="Grigoriev I.V."/>
            <person name="Stajich J.E."/>
            <person name="Kennedy P.G."/>
        </authorList>
    </citation>
    <scope>NUCLEOTIDE SEQUENCE</scope>
    <source>
        <strain evidence="10">FC423</strain>
    </source>
</reference>
<sequence length="321" mass="35799">WLSAYVNTSPTRPAWTFVVDAVLNTLKPDGVNNPNDVQTFLTFWAPPTRGTCASRVPKEIISMLKMARKHNMSFAPIKLSQTHKQQLPAWLHLGALPRTYHKIKDACLKRTHEVKTIKDLLKVSNRPTTVPHHWENHDCVCGQCISDRLAGCKNPHKCISTAAAIINNLTPKFNPFHCPVNYGLTLTHRRLEKNTRARTQHRGDIVFDPSVSEKSQLAECFRIFAGDSETAQTPAHRLQRPNQGRGQQEPPVEIYTDGSCINNGKQDAQCGSGIWFGENNPLNKAVRIPGENQSNQTGEVAAILIRLQSVSPLVPITIITD</sequence>
<protein>
    <recommendedName>
        <fullName evidence="3">ribonuclease H</fullName>
        <ecNumber evidence="3">3.1.26.4</ecNumber>
    </recommendedName>
</protein>
<dbReference type="PANTHER" id="PTHR10642">
    <property type="entry name" value="RIBONUCLEASE H1"/>
    <property type="match status" value="1"/>
</dbReference>
<evidence type="ECO:0000256" key="7">
    <source>
        <dbReference type="ARBA" id="ARBA00022801"/>
    </source>
</evidence>
<accession>A0A9P7F2I4</accession>
<dbReference type="GO" id="GO:0043137">
    <property type="term" value="P:DNA replication, removal of RNA primer"/>
    <property type="evidence" value="ECO:0007669"/>
    <property type="project" value="TreeGrafter"/>
</dbReference>
<dbReference type="InterPro" id="IPR036397">
    <property type="entry name" value="RNaseH_sf"/>
</dbReference>
<feature type="non-terminal residue" evidence="10">
    <location>
        <position position="321"/>
    </location>
</feature>